<keyword evidence="3" id="KW-0808">Transferase</keyword>
<dbReference type="InterPro" id="IPR016064">
    <property type="entry name" value="NAD/diacylglycerol_kinase_sf"/>
</dbReference>
<dbReference type="GO" id="GO:0016301">
    <property type="term" value="F:kinase activity"/>
    <property type="evidence" value="ECO:0007669"/>
    <property type="project" value="UniProtKB-KW"/>
</dbReference>
<comment type="caution">
    <text evidence="3">The sequence shown here is derived from an EMBL/GenBank/DDBJ whole genome shotgun (WGS) entry which is preliminary data.</text>
</comment>
<dbReference type="InterPro" id="IPR050187">
    <property type="entry name" value="Lipid_Phosphate_FormReg"/>
</dbReference>
<accession>A0A645A2F5</accession>
<dbReference type="PANTHER" id="PTHR12358:SF106">
    <property type="entry name" value="LIPID KINASE YEGS"/>
    <property type="match status" value="1"/>
</dbReference>
<proteinExistence type="predicted"/>
<feature type="domain" description="YegS/DAGK C-terminal" evidence="2">
    <location>
        <begin position="41"/>
        <end position="199"/>
    </location>
</feature>
<sequence length="201" mass="22683">MSRDYHHSIQTFLEGKSRKIDIGRLDFILEGEPQSRFFINSVGFGLDARVCHNANRLKRYVGSHAFLYFAALVWAVFKYKPKEAHISAAEKQIDDTLFTMNIANGCYSGGGMKQNPDAVPYDGQLDLMMARKPSFKDIMTALPLVFNGKILEHPVIESFRTQKILLNTQNGRYFEADGIVVHYAPPVEVSIIPNAIEMVVL</sequence>
<dbReference type="PANTHER" id="PTHR12358">
    <property type="entry name" value="SPHINGOSINE KINASE"/>
    <property type="match status" value="1"/>
</dbReference>
<protein>
    <submittedName>
        <fullName evidence="3">Lipid kinase YegS</fullName>
        <ecNumber evidence="3">2.7.1.-</ecNumber>
    </submittedName>
</protein>
<dbReference type="EMBL" id="VSSQ01011537">
    <property type="protein sequence ID" value="MPM47096.1"/>
    <property type="molecule type" value="Genomic_DNA"/>
</dbReference>
<feature type="transmembrane region" description="Helical" evidence="1">
    <location>
        <begin position="60"/>
        <end position="77"/>
    </location>
</feature>
<name>A0A645A2F5_9ZZZZ</name>
<dbReference type="AlphaFoldDB" id="A0A645A2F5"/>
<dbReference type="InterPro" id="IPR045540">
    <property type="entry name" value="YegS/DAGK_C"/>
</dbReference>
<keyword evidence="1" id="KW-0812">Transmembrane</keyword>
<dbReference type="GO" id="GO:0005886">
    <property type="term" value="C:plasma membrane"/>
    <property type="evidence" value="ECO:0007669"/>
    <property type="project" value="TreeGrafter"/>
</dbReference>
<evidence type="ECO:0000259" key="2">
    <source>
        <dbReference type="Pfam" id="PF19279"/>
    </source>
</evidence>
<keyword evidence="3" id="KW-0418">Kinase</keyword>
<evidence type="ECO:0000256" key="1">
    <source>
        <dbReference type="SAM" id="Phobius"/>
    </source>
</evidence>
<keyword evidence="1" id="KW-0472">Membrane</keyword>
<gene>
    <name evidence="3" type="primary">yegS_8</name>
    <name evidence="3" type="ORF">SDC9_93804</name>
</gene>
<reference evidence="3" key="1">
    <citation type="submission" date="2019-08" db="EMBL/GenBank/DDBJ databases">
        <authorList>
            <person name="Kucharzyk K."/>
            <person name="Murdoch R.W."/>
            <person name="Higgins S."/>
            <person name="Loffler F."/>
        </authorList>
    </citation>
    <scope>NUCLEOTIDE SEQUENCE</scope>
</reference>
<dbReference type="Gene3D" id="2.60.200.40">
    <property type="match status" value="1"/>
</dbReference>
<dbReference type="Pfam" id="PF19279">
    <property type="entry name" value="YegS_C"/>
    <property type="match status" value="1"/>
</dbReference>
<keyword evidence="1" id="KW-1133">Transmembrane helix</keyword>
<dbReference type="EC" id="2.7.1.-" evidence="3"/>
<evidence type="ECO:0000313" key="3">
    <source>
        <dbReference type="EMBL" id="MPM47096.1"/>
    </source>
</evidence>
<dbReference type="SUPFAM" id="SSF111331">
    <property type="entry name" value="NAD kinase/diacylglycerol kinase-like"/>
    <property type="match status" value="1"/>
</dbReference>
<organism evidence="3">
    <name type="scientific">bioreactor metagenome</name>
    <dbReference type="NCBI Taxonomy" id="1076179"/>
    <lineage>
        <taxon>unclassified sequences</taxon>
        <taxon>metagenomes</taxon>
        <taxon>ecological metagenomes</taxon>
    </lineage>
</organism>